<dbReference type="Pfam" id="PF00849">
    <property type="entry name" value="PseudoU_synth_2"/>
    <property type="match status" value="1"/>
</dbReference>
<dbReference type="InterPro" id="IPR020103">
    <property type="entry name" value="PsdUridine_synth_cat_dom_sf"/>
</dbReference>
<reference evidence="8 9" key="1">
    <citation type="submission" date="2023-10" db="EMBL/GenBank/DDBJ databases">
        <title>Y20.</title>
        <authorList>
            <person name="Zhang G."/>
            <person name="Ding Y."/>
        </authorList>
    </citation>
    <scope>NUCLEOTIDE SEQUENCE [LARGE SCALE GENOMIC DNA]</scope>
    <source>
        <strain evidence="8 9">Y20</strain>
    </source>
</reference>
<gene>
    <name evidence="8" type="ORF">RYJ27_04505</name>
</gene>
<dbReference type="GO" id="GO:0009982">
    <property type="term" value="F:pseudouridine synthase activity"/>
    <property type="evidence" value="ECO:0007669"/>
    <property type="project" value="InterPro"/>
</dbReference>
<dbReference type="InterPro" id="IPR006225">
    <property type="entry name" value="PsdUridine_synth_RluC/D"/>
</dbReference>
<dbReference type="KEGG" id="mliy:RYJ27_04505"/>
<dbReference type="InterPro" id="IPR050188">
    <property type="entry name" value="RluA_PseudoU_synthase"/>
</dbReference>
<evidence type="ECO:0000256" key="1">
    <source>
        <dbReference type="ARBA" id="ARBA00000073"/>
    </source>
</evidence>
<dbReference type="PANTHER" id="PTHR21600:SF44">
    <property type="entry name" value="RIBOSOMAL LARGE SUBUNIT PSEUDOURIDINE SYNTHASE D"/>
    <property type="match status" value="1"/>
</dbReference>
<comment type="similarity">
    <text evidence="2 6">Belongs to the pseudouridine synthase RluA family.</text>
</comment>
<keyword evidence="9" id="KW-1185">Reference proteome</keyword>
<dbReference type="CDD" id="cd02869">
    <property type="entry name" value="PseudoU_synth_RluA_like"/>
    <property type="match status" value="1"/>
</dbReference>
<dbReference type="GO" id="GO:0003723">
    <property type="term" value="F:RNA binding"/>
    <property type="evidence" value="ECO:0007669"/>
    <property type="project" value="UniProtKB-KW"/>
</dbReference>
<dbReference type="RefSeq" id="WP_330171983.1">
    <property type="nucleotide sequence ID" value="NZ_CP137080.1"/>
</dbReference>
<dbReference type="InterPro" id="IPR006145">
    <property type="entry name" value="PsdUridine_synth_RsuA/RluA"/>
</dbReference>
<evidence type="ECO:0000259" key="7">
    <source>
        <dbReference type="Pfam" id="PF00849"/>
    </source>
</evidence>
<feature type="domain" description="Pseudouridine synthase RsuA/RluA-like" evidence="7">
    <location>
        <begin position="89"/>
        <end position="242"/>
    </location>
</feature>
<evidence type="ECO:0000256" key="2">
    <source>
        <dbReference type="ARBA" id="ARBA00010876"/>
    </source>
</evidence>
<dbReference type="EC" id="5.4.99.-" evidence="6"/>
<dbReference type="PROSITE" id="PS50889">
    <property type="entry name" value="S4"/>
    <property type="match status" value="1"/>
</dbReference>
<dbReference type="GO" id="GO:0140098">
    <property type="term" value="F:catalytic activity, acting on RNA"/>
    <property type="evidence" value="ECO:0007669"/>
    <property type="project" value="UniProtKB-ARBA"/>
</dbReference>
<keyword evidence="5" id="KW-0694">RNA-binding</keyword>
<feature type="active site" evidence="4">
    <location>
        <position position="138"/>
    </location>
</feature>
<dbReference type="Gene3D" id="3.10.290.10">
    <property type="entry name" value="RNA-binding S4 domain"/>
    <property type="match status" value="1"/>
</dbReference>
<evidence type="ECO:0000313" key="9">
    <source>
        <dbReference type="Proteomes" id="UP001329313"/>
    </source>
</evidence>
<protein>
    <recommendedName>
        <fullName evidence="6">Pseudouridine synthase</fullName>
        <ecNumber evidence="6">5.4.99.-</ecNumber>
    </recommendedName>
</protein>
<dbReference type="InterPro" id="IPR036986">
    <property type="entry name" value="S4_RNA-bd_sf"/>
</dbReference>
<evidence type="ECO:0000313" key="8">
    <source>
        <dbReference type="EMBL" id="WOQ70918.1"/>
    </source>
</evidence>
<sequence length="306" mass="32842">MQTRTMPVPDGLDGQRVDAALAKMLGFSRTFAAEVAEAGGVAQSGRPLGKSDRVSAGEWLEVNWQPRTEPQIVPVEVPDLGIVYDDDEMVVVDKPTGVAAHPSLGWEGPTVLGALAAGGFRIATTGAAERQGVVHRLDVGTSGLMVVAKTEGAYTALKRAFKEREVAKVYHAVVQGHPDPLSGTIDAPIGRHPSHSWKFAVTPSGKDSVTHYETTEAFPGASLLEIHLETGRTHQIRVHMAAHRHPCVGDPLYGADPTLSAKLGLTRQWLHARRLGLTHPATGEWMTFTSEYPEDLAHALEILRGG</sequence>
<dbReference type="EMBL" id="CP137080">
    <property type="protein sequence ID" value="WOQ70918.1"/>
    <property type="molecule type" value="Genomic_DNA"/>
</dbReference>
<name>A0AAU0MLN8_9MICO</name>
<keyword evidence="3 6" id="KW-0413">Isomerase</keyword>
<proteinExistence type="inferred from homology"/>
<comment type="function">
    <text evidence="6">Responsible for synthesis of pseudouridine from uracil.</text>
</comment>
<organism evidence="8 9">
    <name type="scientific">Microbacterium limosum</name>
    <dbReference type="NCBI Taxonomy" id="3079935"/>
    <lineage>
        <taxon>Bacteria</taxon>
        <taxon>Bacillati</taxon>
        <taxon>Actinomycetota</taxon>
        <taxon>Actinomycetes</taxon>
        <taxon>Micrococcales</taxon>
        <taxon>Microbacteriaceae</taxon>
        <taxon>Microbacterium</taxon>
    </lineage>
</organism>
<comment type="catalytic activity">
    <reaction evidence="1 6">
        <text>a uridine in RNA = a pseudouridine in RNA</text>
        <dbReference type="Rhea" id="RHEA:48348"/>
        <dbReference type="Rhea" id="RHEA-COMP:12068"/>
        <dbReference type="Rhea" id="RHEA-COMP:12069"/>
        <dbReference type="ChEBI" id="CHEBI:65314"/>
        <dbReference type="ChEBI" id="CHEBI:65315"/>
    </reaction>
</comment>
<evidence type="ECO:0000256" key="6">
    <source>
        <dbReference type="RuleBase" id="RU362028"/>
    </source>
</evidence>
<dbReference type="NCBIfam" id="TIGR00005">
    <property type="entry name" value="rluA_subfam"/>
    <property type="match status" value="1"/>
</dbReference>
<evidence type="ECO:0000256" key="5">
    <source>
        <dbReference type="PROSITE-ProRule" id="PRU00182"/>
    </source>
</evidence>
<dbReference type="AlphaFoldDB" id="A0AAU0MLN8"/>
<dbReference type="Gene3D" id="3.30.2350.10">
    <property type="entry name" value="Pseudouridine synthase"/>
    <property type="match status" value="1"/>
</dbReference>
<dbReference type="InterPro" id="IPR006224">
    <property type="entry name" value="PsdUridine_synth_RluA-like_CS"/>
</dbReference>
<dbReference type="GO" id="GO:0000455">
    <property type="term" value="P:enzyme-directed rRNA pseudouridine synthesis"/>
    <property type="evidence" value="ECO:0007669"/>
    <property type="project" value="TreeGrafter"/>
</dbReference>
<evidence type="ECO:0000256" key="3">
    <source>
        <dbReference type="ARBA" id="ARBA00023235"/>
    </source>
</evidence>
<dbReference type="PROSITE" id="PS01129">
    <property type="entry name" value="PSI_RLU"/>
    <property type="match status" value="1"/>
</dbReference>
<dbReference type="PANTHER" id="PTHR21600">
    <property type="entry name" value="MITOCHONDRIAL RNA PSEUDOURIDINE SYNTHASE"/>
    <property type="match status" value="1"/>
</dbReference>
<dbReference type="Proteomes" id="UP001329313">
    <property type="component" value="Chromosome"/>
</dbReference>
<accession>A0AAU0MLN8</accession>
<dbReference type="SUPFAM" id="SSF55120">
    <property type="entry name" value="Pseudouridine synthase"/>
    <property type="match status" value="1"/>
</dbReference>
<evidence type="ECO:0000256" key="4">
    <source>
        <dbReference type="PIRSR" id="PIRSR606225-1"/>
    </source>
</evidence>